<organism evidence="1 2">
    <name type="scientific">Oceanobacillus locisalsi</name>
    <dbReference type="NCBI Taxonomy" id="546107"/>
    <lineage>
        <taxon>Bacteria</taxon>
        <taxon>Bacillati</taxon>
        <taxon>Bacillota</taxon>
        <taxon>Bacilli</taxon>
        <taxon>Bacillales</taxon>
        <taxon>Bacillaceae</taxon>
        <taxon>Oceanobacillus</taxon>
    </lineage>
</organism>
<keyword evidence="2" id="KW-1185">Reference proteome</keyword>
<comment type="caution">
    <text evidence="1">The sequence shown here is derived from an EMBL/GenBank/DDBJ whole genome shotgun (WGS) entry which is preliminary data.</text>
</comment>
<gene>
    <name evidence="1" type="ORF">ACFQ19_16425</name>
</gene>
<name>A0ABW3NLT9_9BACI</name>
<protein>
    <submittedName>
        <fullName evidence="1">Uncharacterized protein</fullName>
    </submittedName>
</protein>
<dbReference type="RefSeq" id="WP_379593725.1">
    <property type="nucleotide sequence ID" value="NZ_JBHTKK010000024.1"/>
</dbReference>
<dbReference type="Proteomes" id="UP001597041">
    <property type="component" value="Unassembled WGS sequence"/>
</dbReference>
<reference evidence="2" key="1">
    <citation type="journal article" date="2019" name="Int. J. Syst. Evol. Microbiol.">
        <title>The Global Catalogue of Microorganisms (GCM) 10K type strain sequencing project: providing services to taxonomists for standard genome sequencing and annotation.</title>
        <authorList>
            <consortium name="The Broad Institute Genomics Platform"/>
            <consortium name="The Broad Institute Genome Sequencing Center for Infectious Disease"/>
            <person name="Wu L."/>
            <person name="Ma J."/>
        </authorList>
    </citation>
    <scope>NUCLEOTIDE SEQUENCE [LARGE SCALE GENOMIC DNA]</scope>
    <source>
        <strain evidence="2">CCUG 56608</strain>
    </source>
</reference>
<accession>A0ABW3NLT9</accession>
<sequence>MLFYSTPMYTVYFKDENQYIFSQFDVENNPEEIVNYINTEKEIKEYFSPLSDSENTQSAFKDLTEGFEAEMFEKEEDTLLQSHPEVTLEDNNVITVRTNEGEKTIDLVEELASFNLQPSDELEISIPSVNKQSFFLEIRNSQAEGANEFIYVYMNQDLSNFTAVSGDTNHFSKSIENGELDDFKELVFETELNNR</sequence>
<proteinExistence type="predicted"/>
<evidence type="ECO:0000313" key="1">
    <source>
        <dbReference type="EMBL" id="MFD1067595.1"/>
    </source>
</evidence>
<dbReference type="EMBL" id="JBHTKK010000024">
    <property type="protein sequence ID" value="MFD1067595.1"/>
    <property type="molecule type" value="Genomic_DNA"/>
</dbReference>
<evidence type="ECO:0000313" key="2">
    <source>
        <dbReference type="Proteomes" id="UP001597041"/>
    </source>
</evidence>